<evidence type="ECO:0000313" key="8">
    <source>
        <dbReference type="EMBL" id="WQB99577.1"/>
    </source>
</evidence>
<evidence type="ECO:0000256" key="2">
    <source>
        <dbReference type="ARBA" id="ARBA00007543"/>
    </source>
</evidence>
<dbReference type="Proteomes" id="UP001322481">
    <property type="component" value="Chromosome"/>
</dbReference>
<comment type="subcellular location">
    <subcellularLocation>
        <location evidence="1">Cell membrane</location>
        <topology evidence="1">Multi-pass membrane protein</topology>
    </subcellularLocation>
</comment>
<feature type="transmembrane region" description="Helical" evidence="7">
    <location>
        <begin position="72"/>
        <end position="98"/>
    </location>
</feature>
<dbReference type="NCBIfam" id="TIGR00203">
    <property type="entry name" value="cydB"/>
    <property type="match status" value="1"/>
</dbReference>
<keyword evidence="5 7" id="KW-1133">Transmembrane helix</keyword>
<feature type="transmembrane region" description="Helical" evidence="7">
    <location>
        <begin position="300"/>
        <end position="320"/>
    </location>
</feature>
<dbReference type="EMBL" id="CP139858">
    <property type="protein sequence ID" value="WQB99577.1"/>
    <property type="molecule type" value="Genomic_DNA"/>
</dbReference>
<comment type="similarity">
    <text evidence="2">Belongs to the cytochrome ubiquinol oxidase subunit 2 family.</text>
</comment>
<keyword evidence="6 7" id="KW-0472">Membrane</keyword>
<feature type="transmembrane region" description="Helical" evidence="7">
    <location>
        <begin position="119"/>
        <end position="140"/>
    </location>
</feature>
<evidence type="ECO:0000256" key="6">
    <source>
        <dbReference type="ARBA" id="ARBA00023136"/>
    </source>
</evidence>
<feature type="transmembrane region" description="Helical" evidence="7">
    <location>
        <begin position="261"/>
        <end position="288"/>
    </location>
</feature>
<evidence type="ECO:0000256" key="3">
    <source>
        <dbReference type="ARBA" id="ARBA00022475"/>
    </source>
</evidence>
<evidence type="ECO:0000256" key="4">
    <source>
        <dbReference type="ARBA" id="ARBA00022692"/>
    </source>
</evidence>
<organism evidence="8 9">
    <name type="scientific">Mesorhizobium huakuii</name>
    <dbReference type="NCBI Taxonomy" id="28104"/>
    <lineage>
        <taxon>Bacteria</taxon>
        <taxon>Pseudomonadati</taxon>
        <taxon>Pseudomonadota</taxon>
        <taxon>Alphaproteobacteria</taxon>
        <taxon>Hyphomicrobiales</taxon>
        <taxon>Phyllobacteriaceae</taxon>
        <taxon>Mesorhizobium</taxon>
    </lineage>
</organism>
<feature type="transmembrane region" description="Helical" evidence="7">
    <location>
        <begin position="203"/>
        <end position="225"/>
    </location>
</feature>
<sequence length="336" mass="36843">MSQVLDFVPIWTLILGMAVFFYVLLDGFDLGVGMLYGFAPDTASRNTIMNSIAPIWDGNETWLVLGGLGLLAAFPLAFAIIIPAVYFPVLVMLLALVFRGVAFEFRFRDAEHKTFWDHGFCYGSAVATFAQGVVLGAFIQGFEVTGRQFSGGSFDFLTPFSLLTGFALLFGYGLLGAGWLILKTEGEVQAAARRHGRMCLVGVLVGISVVSIWTPFMSQAIAARWFAWPNILYLAPVPVATAAVAFFTWRVLGSASETKPFVGAIGLFVLSYVGIAISLFPMIVPYHFTLWESASSERTQAFLLVGTLVLLPVILMYTGWSYWVFRGKVRADVGYH</sequence>
<protein>
    <submittedName>
        <fullName evidence="8">Cytochrome d ubiquinol oxidase subunit II</fullName>
    </submittedName>
</protein>
<evidence type="ECO:0000256" key="1">
    <source>
        <dbReference type="ARBA" id="ARBA00004651"/>
    </source>
</evidence>
<dbReference type="PANTHER" id="PTHR43141:SF4">
    <property type="entry name" value="CYTOCHROME BD2 SUBUNIT II"/>
    <property type="match status" value="1"/>
</dbReference>
<dbReference type="RefSeq" id="WP_322414366.1">
    <property type="nucleotide sequence ID" value="NZ_CP139858.1"/>
</dbReference>
<feature type="transmembrane region" description="Helical" evidence="7">
    <location>
        <begin position="231"/>
        <end position="249"/>
    </location>
</feature>
<feature type="transmembrane region" description="Helical" evidence="7">
    <location>
        <begin position="7"/>
        <end position="25"/>
    </location>
</feature>
<dbReference type="InterPro" id="IPR003317">
    <property type="entry name" value="Cyt-d_oxidase_su2"/>
</dbReference>
<feature type="transmembrane region" description="Helical" evidence="7">
    <location>
        <begin position="160"/>
        <end position="182"/>
    </location>
</feature>
<keyword evidence="9" id="KW-1185">Reference proteome</keyword>
<keyword evidence="4 7" id="KW-0812">Transmembrane</keyword>
<dbReference type="Pfam" id="PF02322">
    <property type="entry name" value="Cyt_bd_oxida_II"/>
    <property type="match status" value="1"/>
</dbReference>
<name>A0ABZ0VQ34_9HYPH</name>
<dbReference type="PANTHER" id="PTHR43141">
    <property type="entry name" value="CYTOCHROME BD2 SUBUNIT II"/>
    <property type="match status" value="1"/>
</dbReference>
<evidence type="ECO:0000256" key="7">
    <source>
        <dbReference type="SAM" id="Phobius"/>
    </source>
</evidence>
<reference evidence="8 9" key="1">
    <citation type="submission" date="2023-11" db="EMBL/GenBank/DDBJ databases">
        <authorList>
            <person name="Panchal A.K."/>
            <person name="Meaney J.S."/>
            <person name="Karas B.J."/>
            <person name="diCenzo G.C."/>
        </authorList>
    </citation>
    <scope>NUCLEOTIDE SEQUENCE [LARGE SCALE GENOMIC DNA]</scope>
    <source>
        <strain evidence="8 9">NZP2235</strain>
    </source>
</reference>
<keyword evidence="3" id="KW-1003">Cell membrane</keyword>
<accession>A0ABZ0VQ34</accession>
<evidence type="ECO:0000256" key="5">
    <source>
        <dbReference type="ARBA" id="ARBA00022989"/>
    </source>
</evidence>
<evidence type="ECO:0000313" key="9">
    <source>
        <dbReference type="Proteomes" id="UP001322481"/>
    </source>
</evidence>
<proteinExistence type="inferred from homology"/>
<gene>
    <name evidence="8" type="primary">cydB</name>
    <name evidence="8" type="ORF">U0R22_003761</name>
</gene>